<name>A0A2A4T7F3_9DELT</name>
<dbReference type="AlphaFoldDB" id="A0A2A4T7F3"/>
<dbReference type="PANTHER" id="PTHR11092">
    <property type="entry name" value="SUGAR NUCLEOTIDE EPIMERASE RELATED"/>
    <property type="match status" value="1"/>
</dbReference>
<dbReference type="Pfam" id="PF08338">
    <property type="entry name" value="DUF1731"/>
    <property type="match status" value="1"/>
</dbReference>
<dbReference type="PANTHER" id="PTHR11092:SF0">
    <property type="entry name" value="EPIMERASE FAMILY PROTEIN SDR39U1"/>
    <property type="match status" value="1"/>
</dbReference>
<protein>
    <submittedName>
        <fullName evidence="4">TIGR01777 family protein</fullName>
    </submittedName>
</protein>
<dbReference type="CDD" id="cd05242">
    <property type="entry name" value="SDR_a8"/>
    <property type="match status" value="1"/>
</dbReference>
<dbReference type="InterPro" id="IPR001509">
    <property type="entry name" value="Epimerase_deHydtase"/>
</dbReference>
<dbReference type="EMBL" id="NVSR01000023">
    <property type="protein sequence ID" value="PCI28917.1"/>
    <property type="molecule type" value="Genomic_DNA"/>
</dbReference>
<comment type="similarity">
    <text evidence="1">Belongs to the NAD(P)-dependent epimerase/dehydratase family. SDR39U1 subfamily.</text>
</comment>
<reference evidence="5" key="1">
    <citation type="submission" date="2017-08" db="EMBL/GenBank/DDBJ databases">
        <title>A dynamic microbial community with high functional redundancy inhabits the cold, oxic subseafloor aquifer.</title>
        <authorList>
            <person name="Tully B.J."/>
            <person name="Wheat C.G."/>
            <person name="Glazer B.T."/>
            <person name="Huber J.A."/>
        </authorList>
    </citation>
    <scope>NUCLEOTIDE SEQUENCE [LARGE SCALE GENOMIC DNA]</scope>
</reference>
<gene>
    <name evidence="4" type="ORF">COB67_05350</name>
</gene>
<accession>A0A2A4T7F3</accession>
<comment type="caution">
    <text evidence="4">The sequence shown here is derived from an EMBL/GenBank/DDBJ whole genome shotgun (WGS) entry which is preliminary data.</text>
</comment>
<dbReference type="NCBIfam" id="TIGR01777">
    <property type="entry name" value="yfcH"/>
    <property type="match status" value="1"/>
</dbReference>
<dbReference type="InterPro" id="IPR013549">
    <property type="entry name" value="DUF1731"/>
</dbReference>
<evidence type="ECO:0000256" key="1">
    <source>
        <dbReference type="ARBA" id="ARBA00009353"/>
    </source>
</evidence>
<organism evidence="4 5">
    <name type="scientific">SAR324 cluster bacterium</name>
    <dbReference type="NCBI Taxonomy" id="2024889"/>
    <lineage>
        <taxon>Bacteria</taxon>
        <taxon>Deltaproteobacteria</taxon>
        <taxon>SAR324 cluster</taxon>
    </lineage>
</organism>
<dbReference type="SUPFAM" id="SSF51735">
    <property type="entry name" value="NAD(P)-binding Rossmann-fold domains"/>
    <property type="match status" value="1"/>
</dbReference>
<feature type="domain" description="DUF1731" evidence="3">
    <location>
        <begin position="248"/>
        <end position="292"/>
    </location>
</feature>
<dbReference type="Proteomes" id="UP000218113">
    <property type="component" value="Unassembled WGS sequence"/>
</dbReference>
<dbReference type="Pfam" id="PF01370">
    <property type="entry name" value="Epimerase"/>
    <property type="match status" value="1"/>
</dbReference>
<feature type="domain" description="NAD-dependent epimerase/dehydratase" evidence="2">
    <location>
        <begin position="3"/>
        <end position="211"/>
    </location>
</feature>
<dbReference type="InterPro" id="IPR010099">
    <property type="entry name" value="SDR39U1"/>
</dbReference>
<sequence>MKILLTGSSGFIGSALRESLPREEYEIHCLLRTQNEREGLFWNPDADQIDLSELGAVDAVIHLAGENLASGRWTSRRKERIFNSRVDGTLLLVRELNRLEHRPKVILSASATGFYGNRGSEWLDESSQAGSGFLAKVCIKWEEVSQEATQTGIRVVNLRTGLVLGTMGGALQKMLLPFQLGLGGKIGDGHQYMSWIVLHDWIRAIKHIIQSETLEGPVNLVTPNPVTNLEFTQTLGKVLHRPTLLPLPEKLAHLGLGEMADELLLSGCRVAPRKLLDSGFTFKHPELAPALQYVLSKYL</sequence>
<evidence type="ECO:0000259" key="3">
    <source>
        <dbReference type="Pfam" id="PF08338"/>
    </source>
</evidence>
<dbReference type="InterPro" id="IPR036291">
    <property type="entry name" value="NAD(P)-bd_dom_sf"/>
</dbReference>
<evidence type="ECO:0000259" key="2">
    <source>
        <dbReference type="Pfam" id="PF01370"/>
    </source>
</evidence>
<proteinExistence type="inferred from homology"/>
<evidence type="ECO:0000313" key="4">
    <source>
        <dbReference type="EMBL" id="PCI28917.1"/>
    </source>
</evidence>
<dbReference type="Gene3D" id="3.40.50.720">
    <property type="entry name" value="NAD(P)-binding Rossmann-like Domain"/>
    <property type="match status" value="1"/>
</dbReference>
<evidence type="ECO:0000313" key="5">
    <source>
        <dbReference type="Proteomes" id="UP000218113"/>
    </source>
</evidence>